<reference evidence="2" key="1">
    <citation type="submission" date="2021-06" db="EMBL/GenBank/DDBJ databases">
        <authorList>
            <person name="Kallberg Y."/>
            <person name="Tangrot J."/>
            <person name="Rosling A."/>
        </authorList>
    </citation>
    <scope>NUCLEOTIDE SEQUENCE</scope>
    <source>
        <strain evidence="2">MA453B</strain>
    </source>
</reference>
<name>A0A9N9BU66_9GLOM</name>
<evidence type="ECO:0000313" key="2">
    <source>
        <dbReference type="EMBL" id="CAG8578368.1"/>
    </source>
</evidence>
<comment type="caution">
    <text evidence="2">The sequence shown here is derived from an EMBL/GenBank/DDBJ whole genome shotgun (WGS) entry which is preliminary data.</text>
</comment>
<dbReference type="OrthoDB" id="2438616at2759"/>
<sequence>MYEKLCEAVIYDNPSDKEYQFRQYHFTLQGLEICEFVSLFYMKEECSIGYKKFYENCYTIASNSSMKNLYGRNFRLFDGNGFFAKYDHKEWNYRSFCEYLSDENIQISDIPHAWILNLEYVKNNVKKYSIKKYQVEEILRKNKDGQINNFRKSHSSSSLTSEENDLVDAPLFGGDSIKLANGQTIREIILPLYNKAELSDLLKIGIIYLDQQVQPSDICEAISIRIDEAKQIMSIEEANRMLKSWYQQDDLFTFNFELSMQNLIRKLVERNLGIGTLSIQKTIKAVPCSSTHLLIYSTINSIRELLANKDRRNCSKTRNDKLARAMIPDITISNLKHNVEFFIIENGKLQSIDDKKKVLNDTFKSCTLLHDILRKIHNEITFHDAQSVKIFETFKVFAIVISAGKELYVFQKIAECSLPTRVQNCDLLNKTITTLIKLRILSNKNFVIYDSLHQQSRSTSPPQLIKLTRDVGMSPYSIIKKAQSKNRSKRKKTPNSNSTNDIEQSED</sequence>
<organism evidence="2 3">
    <name type="scientific">Dentiscutata erythropus</name>
    <dbReference type="NCBI Taxonomy" id="1348616"/>
    <lineage>
        <taxon>Eukaryota</taxon>
        <taxon>Fungi</taxon>
        <taxon>Fungi incertae sedis</taxon>
        <taxon>Mucoromycota</taxon>
        <taxon>Glomeromycotina</taxon>
        <taxon>Glomeromycetes</taxon>
        <taxon>Diversisporales</taxon>
        <taxon>Gigasporaceae</taxon>
        <taxon>Dentiscutata</taxon>
    </lineage>
</organism>
<feature type="compositionally biased region" description="Basic residues" evidence="1">
    <location>
        <begin position="482"/>
        <end position="493"/>
    </location>
</feature>
<gene>
    <name evidence="2" type="ORF">DERYTH_LOCUS6558</name>
</gene>
<proteinExistence type="predicted"/>
<dbReference type="Proteomes" id="UP000789405">
    <property type="component" value="Unassembled WGS sequence"/>
</dbReference>
<accession>A0A9N9BU66</accession>
<protein>
    <submittedName>
        <fullName evidence="2">3180_t:CDS:1</fullName>
    </submittedName>
</protein>
<evidence type="ECO:0000313" key="3">
    <source>
        <dbReference type="Proteomes" id="UP000789405"/>
    </source>
</evidence>
<keyword evidence="3" id="KW-1185">Reference proteome</keyword>
<dbReference type="AlphaFoldDB" id="A0A9N9BU66"/>
<dbReference type="EMBL" id="CAJVPY010003004">
    <property type="protein sequence ID" value="CAG8578368.1"/>
    <property type="molecule type" value="Genomic_DNA"/>
</dbReference>
<feature type="region of interest" description="Disordered" evidence="1">
    <location>
        <begin position="481"/>
        <end position="507"/>
    </location>
</feature>
<evidence type="ECO:0000256" key="1">
    <source>
        <dbReference type="SAM" id="MobiDB-lite"/>
    </source>
</evidence>
<feature type="compositionally biased region" description="Polar residues" evidence="1">
    <location>
        <begin position="494"/>
        <end position="507"/>
    </location>
</feature>